<accession>A0A344PH70</accession>
<sequence length="61" mass="6650">MEVGSYIAPDEIHWVSNPGRYGLGTVPDGTQYAVVAGELVRIDLDNGVLRAILRPVTRLLD</sequence>
<evidence type="ECO:0000313" key="1">
    <source>
        <dbReference type="EMBL" id="AXC48725.1"/>
    </source>
</evidence>
<dbReference type="OrthoDB" id="7666115at2"/>
<dbReference type="Proteomes" id="UP000252023">
    <property type="component" value="Chromosome"/>
</dbReference>
<reference evidence="2" key="1">
    <citation type="submission" date="2018-07" db="EMBL/GenBank/DDBJ databases">
        <title>Genome sequencing of Paracoccus sp. SC2-6.</title>
        <authorList>
            <person name="Heo J."/>
            <person name="Kim S.-J."/>
            <person name="Kwon S.-W."/>
        </authorList>
    </citation>
    <scope>NUCLEOTIDE SEQUENCE [LARGE SCALE GENOMIC DNA]</scope>
    <source>
        <strain evidence="2">SC2-6</strain>
    </source>
</reference>
<dbReference type="KEGG" id="pars:DRW48_02595"/>
<name>A0A344PH70_9RHOB</name>
<dbReference type="EMBL" id="CP030918">
    <property type="protein sequence ID" value="AXC48725.1"/>
    <property type="molecule type" value="Genomic_DNA"/>
</dbReference>
<evidence type="ECO:0000313" key="2">
    <source>
        <dbReference type="Proteomes" id="UP000252023"/>
    </source>
</evidence>
<protein>
    <submittedName>
        <fullName evidence="1">Uncharacterized protein</fullName>
    </submittedName>
</protein>
<organism evidence="1 2">
    <name type="scientific">Paracoccus suum</name>
    <dbReference type="NCBI Taxonomy" id="2259340"/>
    <lineage>
        <taxon>Bacteria</taxon>
        <taxon>Pseudomonadati</taxon>
        <taxon>Pseudomonadota</taxon>
        <taxon>Alphaproteobacteria</taxon>
        <taxon>Rhodobacterales</taxon>
        <taxon>Paracoccaceae</taxon>
        <taxon>Paracoccus</taxon>
    </lineage>
</organism>
<dbReference type="AlphaFoldDB" id="A0A344PH70"/>
<keyword evidence="2" id="KW-1185">Reference proteome</keyword>
<gene>
    <name evidence="1" type="ORF">DRW48_02595</name>
</gene>
<proteinExistence type="predicted"/>